<dbReference type="Gene3D" id="3.40.50.150">
    <property type="entry name" value="Vaccinia Virus protein VP39"/>
    <property type="match status" value="1"/>
</dbReference>
<dbReference type="EMBL" id="LT629749">
    <property type="protein sequence ID" value="SDT34460.1"/>
    <property type="molecule type" value="Genomic_DNA"/>
</dbReference>
<name>A0A1H1ZLC0_9ACTN</name>
<keyword evidence="2 5" id="KW-0808">Transferase</keyword>
<keyword evidence="1 5" id="KW-0489">Methyltransferase</keyword>
<keyword evidence="3" id="KW-0949">S-adenosyl-L-methionine</keyword>
<keyword evidence="6" id="KW-1185">Reference proteome</keyword>
<dbReference type="OrthoDB" id="9801609at2"/>
<dbReference type="GO" id="GO:0032259">
    <property type="term" value="P:methylation"/>
    <property type="evidence" value="ECO:0007669"/>
    <property type="project" value="UniProtKB-KW"/>
</dbReference>
<evidence type="ECO:0000256" key="3">
    <source>
        <dbReference type="ARBA" id="ARBA00022691"/>
    </source>
</evidence>
<dbReference type="PANTHER" id="PTHR43464">
    <property type="entry name" value="METHYLTRANSFERASE"/>
    <property type="match status" value="1"/>
</dbReference>
<evidence type="ECO:0000313" key="5">
    <source>
        <dbReference type="EMBL" id="SDT34460.1"/>
    </source>
</evidence>
<gene>
    <name evidence="5" type="ORF">SAMN04488543_3851</name>
</gene>
<proteinExistence type="predicted"/>
<evidence type="ECO:0000256" key="2">
    <source>
        <dbReference type="ARBA" id="ARBA00022679"/>
    </source>
</evidence>
<dbReference type="SUPFAM" id="SSF53335">
    <property type="entry name" value="S-adenosyl-L-methionine-dependent methyltransferases"/>
    <property type="match status" value="1"/>
</dbReference>
<evidence type="ECO:0000256" key="1">
    <source>
        <dbReference type="ARBA" id="ARBA00022603"/>
    </source>
</evidence>
<reference evidence="5 6" key="1">
    <citation type="submission" date="2016-10" db="EMBL/GenBank/DDBJ databases">
        <authorList>
            <person name="de Groot N.N."/>
        </authorList>
    </citation>
    <scope>NUCLEOTIDE SEQUENCE [LARGE SCALE GENOMIC DNA]</scope>
    <source>
        <strain evidence="5 6">DSM 21741</strain>
    </source>
</reference>
<dbReference type="InterPro" id="IPR013216">
    <property type="entry name" value="Methyltransf_11"/>
</dbReference>
<accession>A0A1H1ZLC0</accession>
<dbReference type="GO" id="GO:0008757">
    <property type="term" value="F:S-adenosylmethionine-dependent methyltransferase activity"/>
    <property type="evidence" value="ECO:0007669"/>
    <property type="project" value="InterPro"/>
</dbReference>
<sequence>MADRAPAAGSPPPADDEVSAYFRTRLAPNPHRAAVWHHLCAYLQRWIPGDADVLELGAGWCDFANTVTARRVVAMDLDPTVRSAAAEHVQAEVGDCTDLSRFDSGSFDVVFASNLLEHLERPATALLLAESARVLRPDGILMLLQPNFRLNPGGYFDDYTHVAIYTDRSLADYLRSEGWRIARVFPRFLPLTLNSRGSALTFLVPWYLRSPLKPLAGQMLLVATPESGHVER</sequence>
<evidence type="ECO:0000259" key="4">
    <source>
        <dbReference type="Pfam" id="PF08241"/>
    </source>
</evidence>
<dbReference type="Pfam" id="PF08241">
    <property type="entry name" value="Methyltransf_11"/>
    <property type="match status" value="1"/>
</dbReference>
<organism evidence="5 6">
    <name type="scientific">Friedmanniella luteola</name>
    <dbReference type="NCBI Taxonomy" id="546871"/>
    <lineage>
        <taxon>Bacteria</taxon>
        <taxon>Bacillati</taxon>
        <taxon>Actinomycetota</taxon>
        <taxon>Actinomycetes</taxon>
        <taxon>Propionibacteriales</taxon>
        <taxon>Nocardioidaceae</taxon>
        <taxon>Friedmanniella</taxon>
    </lineage>
</organism>
<dbReference type="STRING" id="546871.SAMN04488543_3851"/>
<dbReference type="Proteomes" id="UP000199092">
    <property type="component" value="Chromosome I"/>
</dbReference>
<evidence type="ECO:0000313" key="6">
    <source>
        <dbReference type="Proteomes" id="UP000199092"/>
    </source>
</evidence>
<dbReference type="InterPro" id="IPR029063">
    <property type="entry name" value="SAM-dependent_MTases_sf"/>
</dbReference>
<dbReference type="RefSeq" id="WP_091414921.1">
    <property type="nucleotide sequence ID" value="NZ_LT629749.1"/>
</dbReference>
<dbReference type="CDD" id="cd02440">
    <property type="entry name" value="AdoMet_MTases"/>
    <property type="match status" value="1"/>
</dbReference>
<dbReference type="PANTHER" id="PTHR43464:SF19">
    <property type="entry name" value="UBIQUINONE BIOSYNTHESIS O-METHYLTRANSFERASE, MITOCHONDRIAL"/>
    <property type="match status" value="1"/>
</dbReference>
<dbReference type="AlphaFoldDB" id="A0A1H1ZLC0"/>
<protein>
    <submittedName>
        <fullName evidence="5">Methyltransferase domain-containing protein</fullName>
    </submittedName>
</protein>
<feature type="domain" description="Methyltransferase type 11" evidence="4">
    <location>
        <begin position="54"/>
        <end position="142"/>
    </location>
</feature>